<evidence type="ECO:0000256" key="1">
    <source>
        <dbReference type="SAM" id="Phobius"/>
    </source>
</evidence>
<protein>
    <submittedName>
        <fullName evidence="2">Uncharacterized protein</fullName>
    </submittedName>
</protein>
<sequence>MKRVVERRKSSDLIHITVNFLNIFSWVVFLVALIIFHYARPEVEYFVYQLVDEPVDVRTGWLLELKNGYRSPYIFVYHYRY</sequence>
<name>A0ABU3QWM4_9GAMM</name>
<evidence type="ECO:0000313" key="3">
    <source>
        <dbReference type="Proteomes" id="UP001257914"/>
    </source>
</evidence>
<dbReference type="RefSeq" id="WP_315945720.1">
    <property type="nucleotide sequence ID" value="NZ_JAWCUA010000001.1"/>
</dbReference>
<reference evidence="2 3" key="1">
    <citation type="submission" date="2023-10" db="EMBL/GenBank/DDBJ databases">
        <title>Psychrosphaera aquimaarina strain SW33 isolated from seawater.</title>
        <authorList>
            <person name="Bayburt H."/>
            <person name="Kim J.M."/>
            <person name="Choi B.J."/>
            <person name="Jeon C.O."/>
        </authorList>
    </citation>
    <scope>NUCLEOTIDE SEQUENCE [LARGE SCALE GENOMIC DNA]</scope>
    <source>
        <strain evidence="2 3">KCTC 52743</strain>
    </source>
</reference>
<comment type="caution">
    <text evidence="2">The sequence shown here is derived from an EMBL/GenBank/DDBJ whole genome shotgun (WGS) entry which is preliminary data.</text>
</comment>
<keyword evidence="1" id="KW-1133">Transmembrane helix</keyword>
<accession>A0ABU3QWM4</accession>
<keyword evidence="3" id="KW-1185">Reference proteome</keyword>
<dbReference type="EMBL" id="JAWCUA010000001">
    <property type="protein sequence ID" value="MDU0111834.1"/>
    <property type="molecule type" value="Genomic_DNA"/>
</dbReference>
<feature type="transmembrane region" description="Helical" evidence="1">
    <location>
        <begin position="20"/>
        <end position="39"/>
    </location>
</feature>
<organism evidence="2 3">
    <name type="scientific">Psychrosphaera aquimarina</name>
    <dbReference type="NCBI Taxonomy" id="2044854"/>
    <lineage>
        <taxon>Bacteria</taxon>
        <taxon>Pseudomonadati</taxon>
        <taxon>Pseudomonadota</taxon>
        <taxon>Gammaproteobacteria</taxon>
        <taxon>Alteromonadales</taxon>
        <taxon>Pseudoalteromonadaceae</taxon>
        <taxon>Psychrosphaera</taxon>
    </lineage>
</organism>
<proteinExistence type="predicted"/>
<gene>
    <name evidence="2" type="ORF">RT723_02170</name>
</gene>
<keyword evidence="1" id="KW-0812">Transmembrane</keyword>
<dbReference type="Proteomes" id="UP001257914">
    <property type="component" value="Unassembled WGS sequence"/>
</dbReference>
<keyword evidence="1" id="KW-0472">Membrane</keyword>
<evidence type="ECO:0000313" key="2">
    <source>
        <dbReference type="EMBL" id="MDU0111834.1"/>
    </source>
</evidence>